<dbReference type="EMBL" id="SNRW01001323">
    <property type="protein sequence ID" value="KAA6396863.1"/>
    <property type="molecule type" value="Genomic_DNA"/>
</dbReference>
<dbReference type="Pfam" id="PF00078">
    <property type="entry name" value="RVT_1"/>
    <property type="match status" value="1"/>
</dbReference>
<dbReference type="InterPro" id="IPR052055">
    <property type="entry name" value="Hepadnavirus_pol/RT"/>
</dbReference>
<dbReference type="InterPro" id="IPR043128">
    <property type="entry name" value="Rev_trsase/Diguanyl_cyclase"/>
</dbReference>
<dbReference type="SUPFAM" id="SSF56672">
    <property type="entry name" value="DNA/RNA polymerases"/>
    <property type="match status" value="1"/>
</dbReference>
<proteinExistence type="predicted"/>
<dbReference type="Gene3D" id="3.30.70.270">
    <property type="match status" value="1"/>
</dbReference>
<dbReference type="Gene3D" id="3.10.10.10">
    <property type="entry name" value="HIV Type 1 Reverse Transcriptase, subunit A, domain 1"/>
    <property type="match status" value="1"/>
</dbReference>
<dbReference type="InterPro" id="IPR000477">
    <property type="entry name" value="RT_dom"/>
</dbReference>
<dbReference type="PANTHER" id="PTHR33050">
    <property type="entry name" value="REVERSE TRANSCRIPTASE DOMAIN-CONTAINING PROTEIN"/>
    <property type="match status" value="1"/>
</dbReference>
<organism evidence="2 3">
    <name type="scientific">Streblomastix strix</name>
    <dbReference type="NCBI Taxonomy" id="222440"/>
    <lineage>
        <taxon>Eukaryota</taxon>
        <taxon>Metamonada</taxon>
        <taxon>Preaxostyla</taxon>
        <taxon>Oxymonadida</taxon>
        <taxon>Streblomastigidae</taxon>
        <taxon>Streblomastix</taxon>
    </lineage>
</organism>
<sequence length="455" mass="52497">MAHHRVDDDDDKQQINQQNRNLTDHGAQNADANQIALLVWLNVLMGRPRDTQNAIRALQQRDATTKQFEHFYGNKASELNPTNEKATKRDKELLFQKQEEILGSELNKETLYQNTCDDDAQDDVETSELAILIQRACVAASTALIQGDFPATLRFILICHQVARVIVSDASQRRDVKLAADEFNLLIGKKGSVLNTASKQSKDQIKELNTSIKLITTKFADSSIEALQQLEVIQKYKEYYASLPQMMEYARQLEKQIKEGIVLQTDQIKVINPIFLVHKPGNKWRKILDCIQVNAITNLIKLKNEGSDIIKQILEKQDFAKALDLENEFHHVKVLSDLLHYFCLAFQGKLFTYSDLPFGYKNAPYLFNKVLSIAVRSNKQRQYIKISNYIDGIVLLHQDKDYLKRTTQEIIAFLQNFGFKIQLKKSYLYPSRVLNYLGWIWNSNLLEVMMTPQRR</sequence>
<gene>
    <name evidence="2" type="ORF">EZS28_007610</name>
</gene>
<evidence type="ECO:0000313" key="2">
    <source>
        <dbReference type="EMBL" id="KAA6396863.1"/>
    </source>
</evidence>
<accession>A0A5J4WQ79</accession>
<feature type="domain" description="Reverse transcriptase" evidence="1">
    <location>
        <begin position="258"/>
        <end position="441"/>
    </location>
</feature>
<dbReference type="AlphaFoldDB" id="A0A5J4WQ79"/>
<reference evidence="2 3" key="1">
    <citation type="submission" date="2019-03" db="EMBL/GenBank/DDBJ databases">
        <title>Single cell metagenomics reveals metabolic interactions within the superorganism composed of flagellate Streblomastix strix and complex community of Bacteroidetes bacteria on its surface.</title>
        <authorList>
            <person name="Treitli S.C."/>
            <person name="Kolisko M."/>
            <person name="Husnik F."/>
            <person name="Keeling P."/>
            <person name="Hampl V."/>
        </authorList>
    </citation>
    <scope>NUCLEOTIDE SEQUENCE [LARGE SCALE GENOMIC DNA]</scope>
    <source>
        <strain evidence="2">ST1C</strain>
    </source>
</reference>
<comment type="caution">
    <text evidence="2">The sequence shown here is derived from an EMBL/GenBank/DDBJ whole genome shotgun (WGS) entry which is preliminary data.</text>
</comment>
<dbReference type="PANTHER" id="PTHR33050:SF7">
    <property type="entry name" value="RIBONUCLEASE H"/>
    <property type="match status" value="1"/>
</dbReference>
<evidence type="ECO:0000313" key="3">
    <source>
        <dbReference type="Proteomes" id="UP000324800"/>
    </source>
</evidence>
<dbReference type="PROSITE" id="PS50878">
    <property type="entry name" value="RT_POL"/>
    <property type="match status" value="1"/>
</dbReference>
<protein>
    <recommendedName>
        <fullName evidence="1">Reverse transcriptase domain-containing protein</fullName>
    </recommendedName>
</protein>
<dbReference type="InterPro" id="IPR043502">
    <property type="entry name" value="DNA/RNA_pol_sf"/>
</dbReference>
<dbReference type="Proteomes" id="UP000324800">
    <property type="component" value="Unassembled WGS sequence"/>
</dbReference>
<dbReference type="OrthoDB" id="420169at2759"/>
<name>A0A5J4WQ79_9EUKA</name>
<evidence type="ECO:0000259" key="1">
    <source>
        <dbReference type="PROSITE" id="PS50878"/>
    </source>
</evidence>